<reference evidence="1" key="1">
    <citation type="submission" date="2020-01" db="EMBL/GenBank/DDBJ databases">
        <title>Insect and environment-associated Actinomycetes.</title>
        <authorList>
            <person name="Currrie C."/>
            <person name="Chevrette M."/>
            <person name="Carlson C."/>
            <person name="Stubbendieck R."/>
            <person name="Wendt-Pienkowski E."/>
        </authorList>
    </citation>
    <scope>NUCLEOTIDE SEQUENCE</scope>
    <source>
        <strain evidence="1">SID7958</strain>
    </source>
</reference>
<protein>
    <submittedName>
        <fullName evidence="1">Uncharacterized protein</fullName>
    </submittedName>
</protein>
<comment type="caution">
    <text evidence="1">The sequence shown here is derived from an EMBL/GenBank/DDBJ whole genome shotgun (WGS) entry which is preliminary data.</text>
</comment>
<proteinExistence type="predicted"/>
<dbReference type="AlphaFoldDB" id="A0A6G3U416"/>
<evidence type="ECO:0000313" key="1">
    <source>
        <dbReference type="EMBL" id="NEC81018.1"/>
    </source>
</evidence>
<gene>
    <name evidence="1" type="ORF">G3I38_17705</name>
</gene>
<feature type="non-terminal residue" evidence="1">
    <location>
        <position position="48"/>
    </location>
</feature>
<dbReference type="PROSITE" id="PS51257">
    <property type="entry name" value="PROKAR_LIPOPROTEIN"/>
    <property type="match status" value="1"/>
</dbReference>
<organism evidence="1">
    <name type="scientific">Streptomyces sp. SID7958</name>
    <dbReference type="NCBI Taxonomy" id="2706093"/>
    <lineage>
        <taxon>Bacteria</taxon>
        <taxon>Bacillati</taxon>
        <taxon>Actinomycetota</taxon>
        <taxon>Actinomycetes</taxon>
        <taxon>Kitasatosporales</taxon>
        <taxon>Streptomycetaceae</taxon>
        <taxon>Streptomyces</taxon>
    </lineage>
</organism>
<sequence>MAGRRRGPGASVVALVLLLASLVACGGGPDGARAEVQSLLDRRARALL</sequence>
<accession>A0A6G3U416</accession>
<name>A0A6G3U416_9ACTN</name>
<dbReference type="EMBL" id="JAAGMU010000944">
    <property type="protein sequence ID" value="NEC81018.1"/>
    <property type="molecule type" value="Genomic_DNA"/>
</dbReference>